<dbReference type="InterPro" id="IPR047650">
    <property type="entry name" value="Transpos_IS110"/>
</dbReference>
<sequence>MDVVNERCCGLDIHKKSIMACAITPKGKEIQTFGTMTNDLIKLIDWIKSKCCSYVAMESTGVYWKPIYNLLELEDIQPMVVNAAHIKAVPGRKTDVKDAEWIAKLLRHGLLQHSYIPNRDQRELRELVRYRRSLIEERAREISRMQKVLEGANIKLSSVATDIMGVSGRSMILKY</sequence>
<dbReference type="Proteomes" id="UP001224122">
    <property type="component" value="Unassembled WGS sequence"/>
</dbReference>
<dbReference type="PANTHER" id="PTHR33055:SF13">
    <property type="entry name" value="TRANSPOSASE"/>
    <property type="match status" value="1"/>
</dbReference>
<dbReference type="Pfam" id="PF01548">
    <property type="entry name" value="DEDD_Tnp_IS110"/>
    <property type="match status" value="1"/>
</dbReference>
<evidence type="ECO:0000313" key="2">
    <source>
        <dbReference type="EMBL" id="MDQ0202296.1"/>
    </source>
</evidence>
<proteinExistence type="predicted"/>
<gene>
    <name evidence="2" type="ORF">J2S10_005533</name>
</gene>
<organism evidence="2 3">
    <name type="scientific">Neobacillus ginsengisoli</name>
    <dbReference type="NCBI Taxonomy" id="904295"/>
    <lineage>
        <taxon>Bacteria</taxon>
        <taxon>Bacillati</taxon>
        <taxon>Bacillota</taxon>
        <taxon>Bacilli</taxon>
        <taxon>Bacillales</taxon>
        <taxon>Bacillaceae</taxon>
        <taxon>Neobacillus</taxon>
    </lineage>
</organism>
<dbReference type="PANTHER" id="PTHR33055">
    <property type="entry name" value="TRANSPOSASE FOR INSERTION SEQUENCE ELEMENT IS1111A"/>
    <property type="match status" value="1"/>
</dbReference>
<protein>
    <submittedName>
        <fullName evidence="2">Transposase</fullName>
    </submittedName>
</protein>
<comment type="caution">
    <text evidence="2">The sequence shown here is derived from an EMBL/GenBank/DDBJ whole genome shotgun (WGS) entry which is preliminary data.</text>
</comment>
<dbReference type="EMBL" id="JAUSTW010000024">
    <property type="protein sequence ID" value="MDQ0202296.1"/>
    <property type="molecule type" value="Genomic_DNA"/>
</dbReference>
<reference evidence="2 3" key="1">
    <citation type="submission" date="2023-07" db="EMBL/GenBank/DDBJ databases">
        <title>Genomic Encyclopedia of Type Strains, Phase IV (KMG-IV): sequencing the most valuable type-strain genomes for metagenomic binning, comparative biology and taxonomic classification.</title>
        <authorList>
            <person name="Goeker M."/>
        </authorList>
    </citation>
    <scope>NUCLEOTIDE SEQUENCE [LARGE SCALE GENOMIC DNA]</scope>
    <source>
        <strain evidence="2 3">DSM 27594</strain>
    </source>
</reference>
<evidence type="ECO:0000259" key="1">
    <source>
        <dbReference type="Pfam" id="PF01548"/>
    </source>
</evidence>
<feature type="domain" description="Transposase IS110-like N-terminal" evidence="1">
    <location>
        <begin position="9"/>
        <end position="152"/>
    </location>
</feature>
<name>A0ABT9Y393_9BACI</name>
<dbReference type="InterPro" id="IPR002525">
    <property type="entry name" value="Transp_IS110-like_N"/>
</dbReference>
<dbReference type="NCBIfam" id="NF033542">
    <property type="entry name" value="transpos_IS110"/>
    <property type="match status" value="1"/>
</dbReference>
<evidence type="ECO:0000313" key="3">
    <source>
        <dbReference type="Proteomes" id="UP001224122"/>
    </source>
</evidence>
<accession>A0ABT9Y393</accession>
<keyword evidence="3" id="KW-1185">Reference proteome</keyword>